<keyword evidence="3 4" id="KW-0067">ATP-binding</keyword>
<dbReference type="RefSeq" id="WP_134749152.1">
    <property type="nucleotide sequence ID" value="NZ_MYFO02000004.1"/>
</dbReference>
<evidence type="ECO:0000256" key="3">
    <source>
        <dbReference type="ARBA" id="ARBA00022840"/>
    </source>
</evidence>
<sequence length="390" mass="44980">MIVLTKPYVSDVLASTMRKLQLPVVKADDIALVNEQELNLLSEQDFYHYFQQHDTPSILCNSEASLQYVCNRLHNHPITHAVNLFKNKAEFRRFMAADYPDYDYRVVRASEWESIDPASLPYPVIVKPAVGYSSIGVYRVEHAGQWHEVMRNVQAVLSKAARMYTSDVINSDVLIIEKWIDGSEYAIDAYFDAEGEPVILNVFARMFVNDSDTSDRIYCTNKFMLREMLEPLSEFLAGIGRRLNLRNFPLHAEVRRTKAGHIVPVEINPLRFAGIGTNELGVHAYGINPSEYFFLNMKPDWGNKLREMDDSVYSFFCAEYDLNGYQSIRGFDHEGLKKCFQNVLEYRTMPDEYNTFAVVFYKSVTFLENHRLLHMNLAPYILSEQIGLAN</sequence>
<evidence type="ECO:0000256" key="4">
    <source>
        <dbReference type="PROSITE-ProRule" id="PRU00409"/>
    </source>
</evidence>
<comment type="caution">
    <text evidence="6">The sequence shown here is derived from an EMBL/GenBank/DDBJ whole genome shotgun (WGS) entry which is preliminary data.</text>
</comment>
<keyword evidence="7" id="KW-1185">Reference proteome</keyword>
<dbReference type="OrthoDB" id="9803907at2"/>
<dbReference type="SUPFAM" id="SSF56059">
    <property type="entry name" value="Glutathione synthetase ATP-binding domain-like"/>
    <property type="match status" value="1"/>
</dbReference>
<dbReference type="PANTHER" id="PTHR43585:SF2">
    <property type="entry name" value="ATP-GRASP ENZYME FSQD"/>
    <property type="match status" value="1"/>
</dbReference>
<evidence type="ECO:0000256" key="1">
    <source>
        <dbReference type="ARBA" id="ARBA00022598"/>
    </source>
</evidence>
<reference evidence="6 7" key="1">
    <citation type="submission" date="2017-03" db="EMBL/GenBank/DDBJ databases">
        <title>Isolation of Levoglucosan Utilizing Bacteria.</title>
        <authorList>
            <person name="Arya A.S."/>
        </authorList>
    </citation>
    <scope>NUCLEOTIDE SEQUENCE [LARGE SCALE GENOMIC DNA]</scope>
    <source>
        <strain evidence="6 7">MEC069</strain>
    </source>
</reference>
<evidence type="ECO:0000313" key="7">
    <source>
        <dbReference type="Proteomes" id="UP000298246"/>
    </source>
</evidence>
<dbReference type="AlphaFoldDB" id="A0A4Y8Q9D3"/>
<accession>A0A4Y8Q9D3</accession>
<protein>
    <recommendedName>
        <fullName evidence="5">ATP-grasp domain-containing protein</fullName>
    </recommendedName>
</protein>
<evidence type="ECO:0000313" key="6">
    <source>
        <dbReference type="EMBL" id="TFE91234.1"/>
    </source>
</evidence>
<name>A0A4Y8Q9D3_9BACL</name>
<dbReference type="PANTHER" id="PTHR43585">
    <property type="entry name" value="FUMIPYRROLE BIOSYNTHESIS PROTEIN C"/>
    <property type="match status" value="1"/>
</dbReference>
<dbReference type="InterPro" id="IPR011761">
    <property type="entry name" value="ATP-grasp"/>
</dbReference>
<dbReference type="InterPro" id="IPR052032">
    <property type="entry name" value="ATP-dep_AA_Ligase"/>
</dbReference>
<keyword evidence="1" id="KW-0436">Ligase</keyword>
<dbReference type="GO" id="GO:0016874">
    <property type="term" value="F:ligase activity"/>
    <property type="evidence" value="ECO:0007669"/>
    <property type="project" value="UniProtKB-KW"/>
</dbReference>
<dbReference type="GO" id="GO:0005524">
    <property type="term" value="F:ATP binding"/>
    <property type="evidence" value="ECO:0007669"/>
    <property type="project" value="UniProtKB-UniRule"/>
</dbReference>
<proteinExistence type="predicted"/>
<dbReference type="Proteomes" id="UP000298246">
    <property type="component" value="Unassembled WGS sequence"/>
</dbReference>
<organism evidence="6 7">
    <name type="scientific">Paenibacillus athensensis</name>
    <dbReference type="NCBI Taxonomy" id="1967502"/>
    <lineage>
        <taxon>Bacteria</taxon>
        <taxon>Bacillati</taxon>
        <taxon>Bacillota</taxon>
        <taxon>Bacilli</taxon>
        <taxon>Bacillales</taxon>
        <taxon>Paenibacillaceae</taxon>
        <taxon>Paenibacillus</taxon>
    </lineage>
</organism>
<evidence type="ECO:0000256" key="2">
    <source>
        <dbReference type="ARBA" id="ARBA00022741"/>
    </source>
</evidence>
<dbReference type="Pfam" id="PF13535">
    <property type="entry name" value="ATP-grasp_4"/>
    <property type="match status" value="1"/>
</dbReference>
<evidence type="ECO:0000259" key="5">
    <source>
        <dbReference type="PROSITE" id="PS50975"/>
    </source>
</evidence>
<dbReference type="PROSITE" id="PS50975">
    <property type="entry name" value="ATP_GRASP"/>
    <property type="match status" value="1"/>
</dbReference>
<gene>
    <name evidence="6" type="ORF">B5M42_01965</name>
</gene>
<feature type="domain" description="ATP-grasp" evidence="5">
    <location>
        <begin position="91"/>
        <end position="298"/>
    </location>
</feature>
<keyword evidence="2 4" id="KW-0547">Nucleotide-binding</keyword>
<dbReference type="EMBL" id="MYFO01000002">
    <property type="protein sequence ID" value="TFE91234.1"/>
    <property type="molecule type" value="Genomic_DNA"/>
</dbReference>
<dbReference type="Gene3D" id="3.30.470.20">
    <property type="entry name" value="ATP-grasp fold, B domain"/>
    <property type="match status" value="1"/>
</dbReference>
<dbReference type="GO" id="GO:0046872">
    <property type="term" value="F:metal ion binding"/>
    <property type="evidence" value="ECO:0007669"/>
    <property type="project" value="InterPro"/>
</dbReference>